<dbReference type="AlphaFoldDB" id="A0A2X3L148"/>
<dbReference type="RefSeq" id="WP_122031222.1">
    <property type="nucleotide sequence ID" value="NZ_LS483254.1"/>
</dbReference>
<evidence type="ECO:0000256" key="3">
    <source>
        <dbReference type="ARBA" id="ARBA00022723"/>
    </source>
</evidence>
<feature type="binding site" evidence="11">
    <location>
        <position position="392"/>
    </location>
    <ligand>
        <name>GMP</name>
        <dbReference type="ChEBI" id="CHEBI:58115"/>
    </ligand>
</feature>
<evidence type="ECO:0000256" key="11">
    <source>
        <dbReference type="PIRSR" id="PIRSR601233-2"/>
    </source>
</evidence>
<keyword evidence="2 13" id="KW-0436">Ligase</keyword>
<comment type="cofactor">
    <cofactor evidence="12 13">
        <name>Mn(2+)</name>
        <dbReference type="ChEBI" id="CHEBI:29035"/>
    </cofactor>
    <text evidence="12 13">Binds 2 manganese ions per subunit.</text>
</comment>
<comment type="subunit">
    <text evidence="13">Monomer.</text>
</comment>
<dbReference type="SUPFAM" id="SSF103365">
    <property type="entry name" value="Hypothetical protein PH1602"/>
    <property type="match status" value="1"/>
</dbReference>
<dbReference type="GO" id="GO:0170057">
    <property type="term" value="F:RNA ligase (GTP) activity"/>
    <property type="evidence" value="ECO:0007669"/>
    <property type="project" value="UniProtKB-EC"/>
</dbReference>
<keyword evidence="6 11" id="KW-0342">GTP-binding</keyword>
<feature type="binding site" evidence="12">
    <location>
        <position position="336"/>
    </location>
    <ligand>
        <name>Mn(2+)</name>
        <dbReference type="ChEBI" id="CHEBI:29035"/>
        <label>2</label>
    </ligand>
</feature>
<keyword evidence="15" id="KW-1185">Reference proteome</keyword>
<protein>
    <recommendedName>
        <fullName evidence="13">tRNA-splicing ligase RtcB</fullName>
        <ecNumber evidence="13">6.5.1.-</ecNumber>
    </recommendedName>
</protein>
<dbReference type="PANTHER" id="PTHR11118:SF1">
    <property type="entry name" value="RNA-SPLICING LIGASE RTCB HOMOLOG"/>
    <property type="match status" value="1"/>
</dbReference>
<dbReference type="Gene3D" id="3.90.1860.10">
    <property type="entry name" value="tRNA-splicing ligase RtcB"/>
    <property type="match status" value="1"/>
</dbReference>
<dbReference type="PROSITE" id="PS01288">
    <property type="entry name" value="UPF0027"/>
    <property type="match status" value="1"/>
</dbReference>
<dbReference type="GO" id="GO:0003972">
    <property type="term" value="F:RNA ligase (ATP) activity"/>
    <property type="evidence" value="ECO:0007669"/>
    <property type="project" value="TreeGrafter"/>
</dbReference>
<feature type="binding site" evidence="11">
    <location>
        <begin position="411"/>
        <end position="414"/>
    </location>
    <ligand>
        <name>GMP</name>
        <dbReference type="ChEBI" id="CHEBI:58115"/>
    </ligand>
</feature>
<keyword evidence="7 12" id="KW-0464">Manganese</keyword>
<evidence type="ECO:0000256" key="12">
    <source>
        <dbReference type="PIRSR" id="PIRSR601233-3"/>
    </source>
</evidence>
<keyword evidence="3 12" id="KW-0479">Metal-binding</keyword>
<dbReference type="Proteomes" id="UP000249818">
    <property type="component" value="Chromosome BARAN1"/>
</dbReference>
<keyword evidence="4 11" id="KW-0547">Nucleotide-binding</keyword>
<evidence type="ECO:0000256" key="7">
    <source>
        <dbReference type="ARBA" id="ARBA00023211"/>
    </source>
</evidence>
<evidence type="ECO:0000256" key="10">
    <source>
        <dbReference type="PIRSR" id="PIRSR601233-1"/>
    </source>
</evidence>
<name>A0A2X3L148_9BACT</name>
<reference evidence="15" key="1">
    <citation type="submission" date="2018-05" db="EMBL/GenBank/DDBJ databases">
        <authorList>
            <person name="Hao L."/>
        </authorList>
    </citation>
    <scope>NUCLEOTIDE SEQUENCE [LARGE SCALE GENOMIC DNA]</scope>
</reference>
<feature type="active site" description="GMP-histidine intermediate" evidence="10">
    <location>
        <position position="411"/>
    </location>
</feature>
<dbReference type="InterPro" id="IPR001233">
    <property type="entry name" value="RtcB"/>
</dbReference>
<dbReference type="InterPro" id="IPR036025">
    <property type="entry name" value="RtcB-like_sf"/>
</dbReference>
<feature type="binding site" evidence="12">
    <location>
        <position position="213"/>
    </location>
    <ligand>
        <name>Mn(2+)</name>
        <dbReference type="ChEBI" id="CHEBI:29035"/>
        <label>1</label>
    </ligand>
</feature>
<dbReference type="FunFam" id="3.90.1860.10:FF:000001">
    <property type="entry name" value="tRNA-splicing ligase RtcB homolog"/>
    <property type="match status" value="1"/>
</dbReference>
<proteinExistence type="inferred from homology"/>
<dbReference type="GO" id="GO:0042245">
    <property type="term" value="P:RNA repair"/>
    <property type="evidence" value="ECO:0007669"/>
    <property type="project" value="UniProtKB-KW"/>
</dbReference>
<evidence type="ECO:0000256" key="9">
    <source>
        <dbReference type="ARBA" id="ARBA00049514"/>
    </source>
</evidence>
<feature type="binding site" evidence="11">
    <location>
        <position position="487"/>
    </location>
    <ligand>
        <name>GMP</name>
        <dbReference type="ChEBI" id="CHEBI:58115"/>
    </ligand>
</feature>
<evidence type="ECO:0000256" key="6">
    <source>
        <dbReference type="ARBA" id="ARBA00023134"/>
    </source>
</evidence>
<dbReference type="GO" id="GO:0046872">
    <property type="term" value="F:metal ion binding"/>
    <property type="evidence" value="ECO:0007669"/>
    <property type="project" value="UniProtKB-UniRule"/>
</dbReference>
<dbReference type="PANTHER" id="PTHR11118">
    <property type="entry name" value="RNA-SPLICING LIGASE RTCB HOMOLOG"/>
    <property type="match status" value="1"/>
</dbReference>
<evidence type="ECO:0000256" key="5">
    <source>
        <dbReference type="ARBA" id="ARBA00022800"/>
    </source>
</evidence>
<gene>
    <name evidence="13 14" type="primary">rtcB</name>
    <name evidence="14" type="ORF">BARAN1_0885</name>
</gene>
<dbReference type="GO" id="GO:0006396">
    <property type="term" value="P:RNA processing"/>
    <property type="evidence" value="ECO:0007669"/>
    <property type="project" value="InterPro"/>
</dbReference>
<evidence type="ECO:0000256" key="2">
    <source>
        <dbReference type="ARBA" id="ARBA00022598"/>
    </source>
</evidence>
<dbReference type="Pfam" id="PF01139">
    <property type="entry name" value="RtcB"/>
    <property type="match status" value="1"/>
</dbReference>
<feature type="binding site" evidence="12">
    <location>
        <position position="105"/>
    </location>
    <ligand>
        <name>Mn(2+)</name>
        <dbReference type="ChEBI" id="CHEBI:29035"/>
        <label>1</label>
    </ligand>
</feature>
<evidence type="ECO:0000256" key="1">
    <source>
        <dbReference type="ARBA" id="ARBA00008071"/>
    </source>
</evidence>
<feature type="binding site" evidence="11">
    <location>
        <begin position="336"/>
        <end position="337"/>
    </location>
    <ligand>
        <name>GMP</name>
        <dbReference type="ChEBI" id="CHEBI:58115"/>
    </ligand>
</feature>
<dbReference type="OrthoDB" id="9802323at2"/>
<dbReference type="EC" id="6.5.1.-" evidence="13"/>
<comment type="similarity">
    <text evidence="1 13">Belongs to the RtcB family.</text>
</comment>
<dbReference type="GO" id="GO:0005525">
    <property type="term" value="F:GTP binding"/>
    <property type="evidence" value="ECO:0007669"/>
    <property type="project" value="UniProtKB-KW"/>
</dbReference>
<evidence type="ECO:0000256" key="8">
    <source>
        <dbReference type="ARBA" id="ARBA00047746"/>
    </source>
</evidence>
<dbReference type="KEGG" id="bana:BARAN1_0885"/>
<comment type="catalytic activity">
    <reaction evidence="9">
        <text>a 3'-end 2',3'-cyclophospho-ribonucleotide-RNA + a 5'-end dephospho-ribonucleoside-RNA + GTP + H2O = a ribonucleotidyl-ribonucleotide-RNA + GMP + diphosphate + H(+)</text>
        <dbReference type="Rhea" id="RHEA:68080"/>
        <dbReference type="Rhea" id="RHEA-COMP:10464"/>
        <dbReference type="Rhea" id="RHEA-COMP:13936"/>
        <dbReference type="Rhea" id="RHEA-COMP:17355"/>
        <dbReference type="ChEBI" id="CHEBI:15377"/>
        <dbReference type="ChEBI" id="CHEBI:15378"/>
        <dbReference type="ChEBI" id="CHEBI:33019"/>
        <dbReference type="ChEBI" id="CHEBI:37565"/>
        <dbReference type="ChEBI" id="CHEBI:58115"/>
        <dbReference type="ChEBI" id="CHEBI:83064"/>
        <dbReference type="ChEBI" id="CHEBI:138284"/>
        <dbReference type="ChEBI" id="CHEBI:173118"/>
        <dbReference type="EC" id="6.5.1.8"/>
    </reaction>
</comment>
<evidence type="ECO:0000256" key="13">
    <source>
        <dbReference type="RuleBase" id="RU371113"/>
    </source>
</evidence>
<evidence type="ECO:0000313" key="14">
    <source>
        <dbReference type="EMBL" id="SQD92909.1"/>
    </source>
</evidence>
<feature type="binding site" evidence="11">
    <location>
        <begin position="385"/>
        <end position="388"/>
    </location>
    <ligand>
        <name>GMP</name>
        <dbReference type="ChEBI" id="CHEBI:58115"/>
    </ligand>
</feature>
<feature type="binding site" evidence="11">
    <location>
        <begin position="212"/>
        <end position="216"/>
    </location>
    <ligand>
        <name>GMP</name>
        <dbReference type="ChEBI" id="CHEBI:58115"/>
    </ligand>
</feature>
<comment type="catalytic activity">
    <reaction evidence="8">
        <text>a 3'-end 3'-phospho-ribonucleotide-RNA + a 5'-end dephospho-ribonucleoside-RNA + GTP = a ribonucleotidyl-ribonucleotide-RNA + GMP + diphosphate</text>
        <dbReference type="Rhea" id="RHEA:68076"/>
        <dbReference type="Rhea" id="RHEA-COMP:10463"/>
        <dbReference type="Rhea" id="RHEA-COMP:13936"/>
        <dbReference type="Rhea" id="RHEA-COMP:17355"/>
        <dbReference type="ChEBI" id="CHEBI:33019"/>
        <dbReference type="ChEBI" id="CHEBI:37565"/>
        <dbReference type="ChEBI" id="CHEBI:58115"/>
        <dbReference type="ChEBI" id="CHEBI:83062"/>
        <dbReference type="ChEBI" id="CHEBI:138284"/>
        <dbReference type="ChEBI" id="CHEBI:173118"/>
        <dbReference type="EC" id="6.5.1.8"/>
    </reaction>
</comment>
<accession>A0A2X3L148</accession>
<evidence type="ECO:0000256" key="4">
    <source>
        <dbReference type="ARBA" id="ARBA00022741"/>
    </source>
</evidence>
<evidence type="ECO:0000313" key="15">
    <source>
        <dbReference type="Proteomes" id="UP000249818"/>
    </source>
</evidence>
<sequence>MELKRIGDFAWELPRAGEMRVPGWIFVSEELLRPLLSGTEGGEDEGGGHEWNALVQVRNVACLPGIVTASIAMPDIHPGYGFPIGGVGAFDPDGGVVAMGGVGFDINCGVRVLTTPLSRSDVEDRKEEVADSLFAHVPAGLGSEGKIRLTLNGVDEVLKKGAAFALERGYGLPEDLMYIEENGRMDGADPGAVSARAKEREFRQIGTLGSGNHYLEVQYVEEIADRAAARAYGLEEDQILVAIHCGSRGLGHQIGQDALPELERASRKYGIPIRERELVCAPIRSPEGGKYLAAVFAGINCAFANRQVIAHLVREVLAPLFSLPHGAIRTLYDVGHNNVKFERHRVDGEERTLLVHRKGSTRAFGPGRRENPDRYRAVGHPIFVGGTMGTASYILRGTEVGMEKAFGSGIHGAGRAMSRAKAKKRWRGQELVQDLAKQGITVRAHSYAGAAEEAPGAYKDVDLVVEAAVGAGLNALVAKVRPLVCIKG</sequence>
<organism evidence="14 15">
    <name type="scientific">Candidatus Bipolaricaulis anaerobius</name>
    <dbReference type="NCBI Taxonomy" id="2026885"/>
    <lineage>
        <taxon>Bacteria</taxon>
        <taxon>Candidatus Bipolaricaulota</taxon>
        <taxon>Candidatus Bipolaricaulia</taxon>
        <taxon>Candidatus Bipolaricaulales</taxon>
        <taxon>Candidatus Bipolaricaulaceae</taxon>
        <taxon>Candidatus Bipolaricaulis</taxon>
    </lineage>
</organism>
<keyword evidence="5" id="KW-0692">RNA repair</keyword>
<feature type="binding site" evidence="12">
    <location>
        <position position="244"/>
    </location>
    <ligand>
        <name>Mn(2+)</name>
        <dbReference type="ChEBI" id="CHEBI:29035"/>
        <label>2</label>
    </ligand>
</feature>
<dbReference type="EMBL" id="LS483254">
    <property type="protein sequence ID" value="SQD92909.1"/>
    <property type="molecule type" value="Genomic_DNA"/>
</dbReference>